<protein>
    <submittedName>
        <fullName evidence="1">Uncharacterized protein</fullName>
    </submittedName>
</protein>
<keyword evidence="2" id="KW-1185">Reference proteome</keyword>
<proteinExistence type="predicted"/>
<dbReference type="Proteomes" id="UP000076842">
    <property type="component" value="Unassembled WGS sequence"/>
</dbReference>
<accession>A0A165CFC8</accession>
<dbReference type="AlphaFoldDB" id="A0A165CFC8"/>
<gene>
    <name evidence="1" type="ORF">CALCODRAFT_513132</name>
</gene>
<reference evidence="1 2" key="1">
    <citation type="journal article" date="2016" name="Mol. Biol. Evol.">
        <title>Comparative Genomics of Early-Diverging Mushroom-Forming Fungi Provides Insights into the Origins of Lignocellulose Decay Capabilities.</title>
        <authorList>
            <person name="Nagy L.G."/>
            <person name="Riley R."/>
            <person name="Tritt A."/>
            <person name="Adam C."/>
            <person name="Daum C."/>
            <person name="Floudas D."/>
            <person name="Sun H."/>
            <person name="Yadav J.S."/>
            <person name="Pangilinan J."/>
            <person name="Larsson K.H."/>
            <person name="Matsuura K."/>
            <person name="Barry K."/>
            <person name="Labutti K."/>
            <person name="Kuo R."/>
            <person name="Ohm R.A."/>
            <person name="Bhattacharya S.S."/>
            <person name="Shirouzu T."/>
            <person name="Yoshinaga Y."/>
            <person name="Martin F.M."/>
            <person name="Grigoriev I.V."/>
            <person name="Hibbett D.S."/>
        </authorList>
    </citation>
    <scope>NUCLEOTIDE SEQUENCE [LARGE SCALE GENOMIC DNA]</scope>
    <source>
        <strain evidence="1 2">HHB12733</strain>
    </source>
</reference>
<dbReference type="InParanoid" id="A0A165CFC8"/>
<dbReference type="EMBL" id="KV424150">
    <property type="protein sequence ID" value="KZT50701.1"/>
    <property type="molecule type" value="Genomic_DNA"/>
</dbReference>
<organism evidence="1 2">
    <name type="scientific">Calocera cornea HHB12733</name>
    <dbReference type="NCBI Taxonomy" id="1353952"/>
    <lineage>
        <taxon>Eukaryota</taxon>
        <taxon>Fungi</taxon>
        <taxon>Dikarya</taxon>
        <taxon>Basidiomycota</taxon>
        <taxon>Agaricomycotina</taxon>
        <taxon>Dacrymycetes</taxon>
        <taxon>Dacrymycetales</taxon>
        <taxon>Dacrymycetaceae</taxon>
        <taxon>Calocera</taxon>
    </lineage>
</organism>
<name>A0A165CFC8_9BASI</name>
<sequence length="180" mass="19236">MWAAATSSFLAAFSYVPAATSFTAAVVTSMFSSITAGSTSSPSPLRAVQMPSSSIAYTAMSSTFWSASAASHVWQSLLSFARIRGADCWIARQNVHLQTTWVELNQGIDCGVQEGLSLALTALGLAAQDVAQPKGRECPERVGESACGGGYRREIHKRRLSSLLGMNFCRLLLPHGPIRH</sequence>
<evidence type="ECO:0000313" key="1">
    <source>
        <dbReference type="EMBL" id="KZT50701.1"/>
    </source>
</evidence>
<evidence type="ECO:0000313" key="2">
    <source>
        <dbReference type="Proteomes" id="UP000076842"/>
    </source>
</evidence>